<dbReference type="Pfam" id="PF02201">
    <property type="entry name" value="SWIB"/>
    <property type="match status" value="1"/>
</dbReference>
<dbReference type="CDD" id="cd10568">
    <property type="entry name" value="SWIB_like"/>
    <property type="match status" value="1"/>
</dbReference>
<dbReference type="InterPro" id="IPR036885">
    <property type="entry name" value="SWIB_MDM2_dom_sf"/>
</dbReference>
<evidence type="ECO:0000313" key="3">
    <source>
        <dbReference type="EMBL" id="KAF2149350.1"/>
    </source>
</evidence>
<feature type="compositionally biased region" description="Basic and acidic residues" evidence="1">
    <location>
        <begin position="223"/>
        <end position="236"/>
    </location>
</feature>
<gene>
    <name evidence="3" type="ORF">K461DRAFT_270954</name>
</gene>
<evidence type="ECO:0000313" key="4">
    <source>
        <dbReference type="Proteomes" id="UP000799439"/>
    </source>
</evidence>
<evidence type="ECO:0000256" key="1">
    <source>
        <dbReference type="SAM" id="MobiDB-lite"/>
    </source>
</evidence>
<feature type="compositionally biased region" description="Basic and acidic residues" evidence="1">
    <location>
        <begin position="158"/>
        <end position="181"/>
    </location>
</feature>
<dbReference type="PANTHER" id="PTHR13844">
    <property type="entry name" value="SWI/SNF-RELATED MATRIX-ASSOCIATED ACTIN-DEPENDENT REGULATOR OF CHROMATIN SUBFAMILY D"/>
    <property type="match status" value="1"/>
</dbReference>
<dbReference type="AlphaFoldDB" id="A0A9P4IX64"/>
<feature type="region of interest" description="Disordered" evidence="1">
    <location>
        <begin position="211"/>
        <end position="248"/>
    </location>
</feature>
<dbReference type="SUPFAM" id="SSF47592">
    <property type="entry name" value="SWIB/MDM2 domain"/>
    <property type="match status" value="1"/>
</dbReference>
<dbReference type="SMART" id="SM00151">
    <property type="entry name" value="SWIB"/>
    <property type="match status" value="1"/>
</dbReference>
<dbReference type="EMBL" id="ML996091">
    <property type="protein sequence ID" value="KAF2149350.1"/>
    <property type="molecule type" value="Genomic_DNA"/>
</dbReference>
<feature type="domain" description="DM2" evidence="2">
    <location>
        <begin position="271"/>
        <end position="348"/>
    </location>
</feature>
<feature type="region of interest" description="Disordered" evidence="1">
    <location>
        <begin position="1"/>
        <end position="61"/>
    </location>
</feature>
<dbReference type="OrthoDB" id="10263741at2759"/>
<dbReference type="PROSITE" id="PS51925">
    <property type="entry name" value="SWIB_MDM2"/>
    <property type="match status" value="1"/>
</dbReference>
<accession>A0A9P4IX64</accession>
<organism evidence="3 4">
    <name type="scientific">Myriangium duriaei CBS 260.36</name>
    <dbReference type="NCBI Taxonomy" id="1168546"/>
    <lineage>
        <taxon>Eukaryota</taxon>
        <taxon>Fungi</taxon>
        <taxon>Dikarya</taxon>
        <taxon>Ascomycota</taxon>
        <taxon>Pezizomycotina</taxon>
        <taxon>Dothideomycetes</taxon>
        <taxon>Dothideomycetidae</taxon>
        <taxon>Myriangiales</taxon>
        <taxon>Myriangiaceae</taxon>
        <taxon>Myriangium</taxon>
    </lineage>
</organism>
<feature type="compositionally biased region" description="Low complexity" evidence="1">
    <location>
        <begin position="19"/>
        <end position="38"/>
    </location>
</feature>
<proteinExistence type="predicted"/>
<name>A0A9P4IX64_9PEZI</name>
<comment type="caution">
    <text evidence="3">The sequence shown here is derived from an EMBL/GenBank/DDBJ whole genome shotgun (WGS) entry which is preliminary data.</text>
</comment>
<dbReference type="Gene3D" id="1.10.245.10">
    <property type="entry name" value="SWIB/MDM2 domain"/>
    <property type="match status" value="1"/>
</dbReference>
<sequence>MQAGRSYAQPRAGRPQSHAYAQQHQAQNQAALVMQRQQQEAEARRREREAAHRISKRPADRNIPNEIAEITIGDGVERYKKLRDMERRLDATMMHKRLDLTDPYRQRTEVEGTLRIWISNTAEGQPWQLIEEGGSGLGEDGTFDFADNSQATYRVKIEGRLLDDPADADDKKDQTENKMDQDGADTNSKPTVQRPRFSDFFERIKIDFDRAPSLQPDGMSSLEWKRPSNDPAEKARQAANPSASENSFDTLEFQRKGDEELNITVNLYRVYTPQRFALSKSLGDLLDVKEIDLASAIAGIWDYVRAHGLQEDDEHRRFICDDRLRSIFGLESITFPQLREVLVAQKHMTALPPVQLPYTIRLDKSYLSSDTDPSAPTIYDIRVSLPSPLTDAVKRLIHDPSHLTTLKQIQDLDTNIAELVQALSHSAQKHKFLSSLAADPAGFIRRWLSSQKRDLEIMLAEGGRGYGEDGPLPEAAWRGGEKGMWGSEGVREGVGVWLARARAR</sequence>
<feature type="compositionally biased region" description="Basic and acidic residues" evidence="1">
    <location>
        <begin position="39"/>
        <end position="60"/>
    </location>
</feature>
<dbReference type="Proteomes" id="UP000799439">
    <property type="component" value="Unassembled WGS sequence"/>
</dbReference>
<dbReference type="InterPro" id="IPR003121">
    <property type="entry name" value="SWIB_MDM2_domain"/>
</dbReference>
<evidence type="ECO:0000259" key="2">
    <source>
        <dbReference type="PROSITE" id="PS51925"/>
    </source>
</evidence>
<feature type="compositionally biased region" description="Polar residues" evidence="1">
    <location>
        <begin position="239"/>
        <end position="248"/>
    </location>
</feature>
<feature type="region of interest" description="Disordered" evidence="1">
    <location>
        <begin position="158"/>
        <end position="194"/>
    </location>
</feature>
<reference evidence="3" key="1">
    <citation type="journal article" date="2020" name="Stud. Mycol.">
        <title>101 Dothideomycetes genomes: a test case for predicting lifestyles and emergence of pathogens.</title>
        <authorList>
            <person name="Haridas S."/>
            <person name="Albert R."/>
            <person name="Binder M."/>
            <person name="Bloem J."/>
            <person name="Labutti K."/>
            <person name="Salamov A."/>
            <person name="Andreopoulos B."/>
            <person name="Baker S."/>
            <person name="Barry K."/>
            <person name="Bills G."/>
            <person name="Bluhm B."/>
            <person name="Cannon C."/>
            <person name="Castanera R."/>
            <person name="Culley D."/>
            <person name="Daum C."/>
            <person name="Ezra D."/>
            <person name="Gonzalez J."/>
            <person name="Henrissat B."/>
            <person name="Kuo A."/>
            <person name="Liang C."/>
            <person name="Lipzen A."/>
            <person name="Lutzoni F."/>
            <person name="Magnuson J."/>
            <person name="Mondo S."/>
            <person name="Nolan M."/>
            <person name="Ohm R."/>
            <person name="Pangilinan J."/>
            <person name="Park H.-J."/>
            <person name="Ramirez L."/>
            <person name="Alfaro M."/>
            <person name="Sun H."/>
            <person name="Tritt A."/>
            <person name="Yoshinaga Y."/>
            <person name="Zwiers L.-H."/>
            <person name="Turgeon B."/>
            <person name="Goodwin S."/>
            <person name="Spatafora J."/>
            <person name="Crous P."/>
            <person name="Grigoriev I."/>
        </authorList>
    </citation>
    <scope>NUCLEOTIDE SEQUENCE</scope>
    <source>
        <strain evidence="3">CBS 260.36</strain>
    </source>
</reference>
<keyword evidence="4" id="KW-1185">Reference proteome</keyword>
<protein>
    <recommendedName>
        <fullName evidence="2">DM2 domain-containing protein</fullName>
    </recommendedName>
</protein>
<dbReference type="InterPro" id="IPR019835">
    <property type="entry name" value="SWIB_domain"/>
</dbReference>